<dbReference type="InterPro" id="IPR030125">
    <property type="entry name" value="SPIN90/Ldb17"/>
</dbReference>
<name>N6U0D9_DENPD</name>
<dbReference type="GO" id="GO:0006897">
    <property type="term" value="P:endocytosis"/>
    <property type="evidence" value="ECO:0007669"/>
    <property type="project" value="TreeGrafter"/>
</dbReference>
<organism evidence="1">
    <name type="scientific">Dendroctonus ponderosae</name>
    <name type="common">Mountain pine beetle</name>
    <dbReference type="NCBI Taxonomy" id="77166"/>
    <lineage>
        <taxon>Eukaryota</taxon>
        <taxon>Metazoa</taxon>
        <taxon>Ecdysozoa</taxon>
        <taxon>Arthropoda</taxon>
        <taxon>Hexapoda</taxon>
        <taxon>Insecta</taxon>
        <taxon>Pterygota</taxon>
        <taxon>Neoptera</taxon>
        <taxon>Endopterygota</taxon>
        <taxon>Coleoptera</taxon>
        <taxon>Polyphaga</taxon>
        <taxon>Cucujiformia</taxon>
        <taxon>Curculionidae</taxon>
        <taxon>Scolytinae</taxon>
        <taxon>Dendroctonus</taxon>
    </lineage>
</organism>
<protein>
    <submittedName>
        <fullName evidence="1">Uncharacterized protein</fullName>
    </submittedName>
</protein>
<proteinExistence type="predicted"/>
<dbReference type="PANTHER" id="PTHR13357:SF1">
    <property type="entry name" value="NCK-INTERACTING PROTEIN WITH SH3 DOMAIN"/>
    <property type="match status" value="1"/>
</dbReference>
<dbReference type="AlphaFoldDB" id="N6U0D9"/>
<accession>N6U0D9</accession>
<gene>
    <name evidence="1" type="ORF">YQE_08457</name>
</gene>
<dbReference type="Pfam" id="PF09431">
    <property type="entry name" value="SPIN90_LRD"/>
    <property type="match status" value="1"/>
</dbReference>
<dbReference type="PANTHER" id="PTHR13357">
    <property type="entry name" value="SH3 ADAPTER PROTEIN SPIN90 NCK INTERACTING PROTEIN WITH SH3 DOMAIN"/>
    <property type="match status" value="1"/>
</dbReference>
<dbReference type="GO" id="GO:0071933">
    <property type="term" value="F:Arp2/3 complex binding"/>
    <property type="evidence" value="ECO:0007669"/>
    <property type="project" value="TreeGrafter"/>
</dbReference>
<sequence>MLSNPRNIPKLNYSSLLLTMVFSMGEPMPVTSQDYLGQDFLRFVLDNIEAPPDTDLDEQIPDLFLNLLISFNLQFDEETLNPLLVALDERQSAKAFSEKILLLLNREGGACSQRTRSGSSTMSRRRPTRCSSCSRTCSVDAPPPSCSTPMTARC</sequence>
<reference evidence="1" key="1">
    <citation type="journal article" date="2013" name="Genome Biol.">
        <title>Draft genome of the mountain pine beetle, Dendroctonus ponderosae Hopkins, a major forest pest.</title>
        <authorList>
            <person name="Keeling C.I."/>
            <person name="Yuen M.M."/>
            <person name="Liao N.Y."/>
            <person name="Docking T.R."/>
            <person name="Chan S.K."/>
            <person name="Taylor G.A."/>
            <person name="Palmquist D.L."/>
            <person name="Jackman S.D."/>
            <person name="Nguyen A."/>
            <person name="Li M."/>
            <person name="Henderson H."/>
            <person name="Janes J.K."/>
            <person name="Zhao Y."/>
            <person name="Pandoh P."/>
            <person name="Moore R."/>
            <person name="Sperling F.A."/>
            <person name="Huber D.P."/>
            <person name="Birol I."/>
            <person name="Jones S.J."/>
            <person name="Bohlmann J."/>
        </authorList>
    </citation>
    <scope>NUCLEOTIDE SEQUENCE</scope>
</reference>
<dbReference type="OrthoDB" id="445362at2759"/>
<feature type="non-terminal residue" evidence="1">
    <location>
        <position position="1"/>
    </location>
</feature>
<dbReference type="EMBL" id="KB741022">
    <property type="protein sequence ID" value="ENN75000.1"/>
    <property type="molecule type" value="Genomic_DNA"/>
</dbReference>
<dbReference type="InterPro" id="IPR018556">
    <property type="entry name" value="SPIN90/Ldb17_LRD"/>
</dbReference>
<evidence type="ECO:0000313" key="1">
    <source>
        <dbReference type="EMBL" id="ENN75000.1"/>
    </source>
</evidence>
<dbReference type="HOGENOM" id="CLU_1706061_0_0_1"/>